<name>A0A016RWS7_9BILA</name>
<dbReference type="Pfam" id="PF17906">
    <property type="entry name" value="HTH_48"/>
    <property type="match status" value="1"/>
</dbReference>
<reference evidence="3" key="1">
    <citation type="journal article" date="2015" name="Nat. Genet.">
        <title>The genome and transcriptome of the zoonotic hookworm Ancylostoma ceylanicum identify infection-specific gene families.</title>
        <authorList>
            <person name="Schwarz E.M."/>
            <person name="Hu Y."/>
            <person name="Antoshechkin I."/>
            <person name="Miller M.M."/>
            <person name="Sternberg P.W."/>
            <person name="Aroian R.V."/>
        </authorList>
    </citation>
    <scope>NUCLEOTIDE SEQUENCE</scope>
    <source>
        <strain evidence="3">HY135</strain>
    </source>
</reference>
<dbReference type="Proteomes" id="UP000024635">
    <property type="component" value="Unassembled WGS sequence"/>
</dbReference>
<protein>
    <recommendedName>
        <fullName evidence="1">Mos1 transposase HTH domain-containing protein</fullName>
    </recommendedName>
</protein>
<dbReference type="STRING" id="53326.A0A016RWS7"/>
<organism evidence="2 3">
    <name type="scientific">Ancylostoma ceylanicum</name>
    <dbReference type="NCBI Taxonomy" id="53326"/>
    <lineage>
        <taxon>Eukaryota</taxon>
        <taxon>Metazoa</taxon>
        <taxon>Ecdysozoa</taxon>
        <taxon>Nematoda</taxon>
        <taxon>Chromadorea</taxon>
        <taxon>Rhabditida</taxon>
        <taxon>Rhabditina</taxon>
        <taxon>Rhabditomorpha</taxon>
        <taxon>Strongyloidea</taxon>
        <taxon>Ancylostomatidae</taxon>
        <taxon>Ancylostomatinae</taxon>
        <taxon>Ancylostoma</taxon>
    </lineage>
</organism>
<dbReference type="AlphaFoldDB" id="A0A016RWS7"/>
<gene>
    <name evidence="2" type="primary">Acey_s0360.g3446</name>
    <name evidence="2" type="ORF">Y032_0360g3446</name>
</gene>
<evidence type="ECO:0000259" key="1">
    <source>
        <dbReference type="Pfam" id="PF17906"/>
    </source>
</evidence>
<comment type="caution">
    <text evidence="2">The sequence shown here is derived from an EMBL/GenBank/DDBJ whole genome shotgun (WGS) entry which is preliminary data.</text>
</comment>
<evidence type="ECO:0000313" key="2">
    <source>
        <dbReference type="EMBL" id="EYB82424.1"/>
    </source>
</evidence>
<dbReference type="InterPro" id="IPR041426">
    <property type="entry name" value="Mos1_HTH"/>
</dbReference>
<dbReference type="OrthoDB" id="616263at2759"/>
<dbReference type="EMBL" id="JARK01001696">
    <property type="protein sequence ID" value="EYB82424.1"/>
    <property type="molecule type" value="Genomic_DNA"/>
</dbReference>
<feature type="domain" description="Mos1 transposase HTH" evidence="1">
    <location>
        <begin position="5"/>
        <end position="50"/>
    </location>
</feature>
<evidence type="ECO:0000313" key="3">
    <source>
        <dbReference type="Proteomes" id="UP000024635"/>
    </source>
</evidence>
<proteinExistence type="predicted"/>
<keyword evidence="3" id="KW-1185">Reference proteome</keyword>
<sequence length="96" mass="10973">MDCVRSTCFYEWLCGTSAARTAANINAAFKWTLVNERRARRCFIRFTEGKRDFKNRPRPGRPQSLDSLALLTAIEEDPEKNVHDLVTMLGCSRPPP</sequence>
<accession>A0A016RWS7</accession>